<name>A0A564Y1C0_HYMDI</name>
<sequence length="121" mass="13725">MQFKITNDGTMILYKILSSEKVGTTLVNGRFALGTAEGTCELLPYCTVIIFNEVPEYELLILQKKSEEYTVYFAKDCKFPVIYDGHIIVENSIPLYQFLVGKTEENVVFAMKGTDYTDISL</sequence>
<proteinExistence type="predicted"/>
<keyword evidence="2" id="KW-1185">Reference proteome</keyword>
<gene>
    <name evidence="1" type="ORF">WMSIL1_LOCUS1602</name>
</gene>
<accession>A0A564Y1C0</accession>
<evidence type="ECO:0000313" key="2">
    <source>
        <dbReference type="Proteomes" id="UP000321570"/>
    </source>
</evidence>
<dbReference type="Proteomes" id="UP000321570">
    <property type="component" value="Unassembled WGS sequence"/>
</dbReference>
<reference evidence="1 2" key="1">
    <citation type="submission" date="2019-07" db="EMBL/GenBank/DDBJ databases">
        <authorList>
            <person name="Jastrzebski P J."/>
            <person name="Paukszto L."/>
            <person name="Jastrzebski P J."/>
        </authorList>
    </citation>
    <scope>NUCLEOTIDE SEQUENCE [LARGE SCALE GENOMIC DNA]</scope>
    <source>
        <strain evidence="1 2">WMS-il1</strain>
    </source>
</reference>
<dbReference type="AlphaFoldDB" id="A0A564Y1C0"/>
<protein>
    <submittedName>
        <fullName evidence="1">Uncharacterized protein</fullName>
    </submittedName>
</protein>
<evidence type="ECO:0000313" key="1">
    <source>
        <dbReference type="EMBL" id="VUZ40588.1"/>
    </source>
</evidence>
<organism evidence="1 2">
    <name type="scientific">Hymenolepis diminuta</name>
    <name type="common">Rat tapeworm</name>
    <dbReference type="NCBI Taxonomy" id="6216"/>
    <lineage>
        <taxon>Eukaryota</taxon>
        <taxon>Metazoa</taxon>
        <taxon>Spiralia</taxon>
        <taxon>Lophotrochozoa</taxon>
        <taxon>Platyhelminthes</taxon>
        <taxon>Cestoda</taxon>
        <taxon>Eucestoda</taxon>
        <taxon>Cyclophyllidea</taxon>
        <taxon>Hymenolepididae</taxon>
        <taxon>Hymenolepis</taxon>
    </lineage>
</organism>
<dbReference type="EMBL" id="CABIJS010000034">
    <property type="protein sequence ID" value="VUZ40588.1"/>
    <property type="molecule type" value="Genomic_DNA"/>
</dbReference>